<gene>
    <name evidence="7" type="ORF">EV132_112172</name>
</gene>
<evidence type="ECO:0000313" key="7">
    <source>
        <dbReference type="EMBL" id="TCU13474.1"/>
    </source>
</evidence>
<evidence type="ECO:0000256" key="1">
    <source>
        <dbReference type="ARBA" id="ARBA00022603"/>
    </source>
</evidence>
<feature type="domain" description="O-methyltransferase dimerisation" evidence="6">
    <location>
        <begin position="24"/>
        <end position="99"/>
    </location>
</feature>
<name>A0A4R3PZG8_RHISU</name>
<dbReference type="Gene3D" id="3.40.50.150">
    <property type="entry name" value="Vaccinia Virus protein VP39"/>
    <property type="match status" value="1"/>
</dbReference>
<dbReference type="Proteomes" id="UP000294576">
    <property type="component" value="Unassembled WGS sequence"/>
</dbReference>
<dbReference type="Pfam" id="PF00891">
    <property type="entry name" value="Methyltransf_2"/>
    <property type="match status" value="1"/>
</dbReference>
<dbReference type="InterPro" id="IPR036390">
    <property type="entry name" value="WH_DNA-bd_sf"/>
</dbReference>
<dbReference type="GO" id="GO:0046983">
    <property type="term" value="F:protein dimerization activity"/>
    <property type="evidence" value="ECO:0007669"/>
    <property type="project" value="InterPro"/>
</dbReference>
<dbReference type="PROSITE" id="PS51683">
    <property type="entry name" value="SAM_OMT_II"/>
    <property type="match status" value="1"/>
</dbReference>
<keyword evidence="1 7" id="KW-0489">Methyltransferase</keyword>
<dbReference type="InterPro" id="IPR029063">
    <property type="entry name" value="SAM-dependent_MTases_sf"/>
</dbReference>
<dbReference type="RefSeq" id="WP_245505871.1">
    <property type="nucleotide sequence ID" value="NZ_SMBH01000012.1"/>
</dbReference>
<accession>A0A4R3PZG8</accession>
<dbReference type="PIRSF" id="PIRSF005739">
    <property type="entry name" value="O-mtase"/>
    <property type="match status" value="1"/>
</dbReference>
<evidence type="ECO:0000256" key="2">
    <source>
        <dbReference type="ARBA" id="ARBA00022679"/>
    </source>
</evidence>
<dbReference type="InterPro" id="IPR001077">
    <property type="entry name" value="COMT_C"/>
</dbReference>
<feature type="domain" description="O-methyltransferase C-terminal" evidence="5">
    <location>
        <begin position="121"/>
        <end position="329"/>
    </location>
</feature>
<dbReference type="PANTHER" id="PTHR43712:SF2">
    <property type="entry name" value="O-METHYLTRANSFERASE CICE"/>
    <property type="match status" value="1"/>
</dbReference>
<evidence type="ECO:0000256" key="4">
    <source>
        <dbReference type="PIRSR" id="PIRSR005739-1"/>
    </source>
</evidence>
<dbReference type="SUPFAM" id="SSF53335">
    <property type="entry name" value="S-adenosyl-L-methionine-dependent methyltransferases"/>
    <property type="match status" value="1"/>
</dbReference>
<dbReference type="GO" id="GO:0032259">
    <property type="term" value="P:methylation"/>
    <property type="evidence" value="ECO:0007669"/>
    <property type="project" value="UniProtKB-KW"/>
</dbReference>
<dbReference type="PANTHER" id="PTHR43712">
    <property type="entry name" value="PUTATIVE (AFU_ORTHOLOGUE AFUA_4G14580)-RELATED"/>
    <property type="match status" value="1"/>
</dbReference>
<proteinExistence type="predicted"/>
<evidence type="ECO:0000256" key="3">
    <source>
        <dbReference type="ARBA" id="ARBA00022691"/>
    </source>
</evidence>
<evidence type="ECO:0000313" key="8">
    <source>
        <dbReference type="Proteomes" id="UP000294576"/>
    </source>
</evidence>
<organism evidence="7 8">
    <name type="scientific">Rhizobium sullae</name>
    <name type="common">Rhizobium hedysari</name>
    <dbReference type="NCBI Taxonomy" id="50338"/>
    <lineage>
        <taxon>Bacteria</taxon>
        <taxon>Pseudomonadati</taxon>
        <taxon>Pseudomonadota</taxon>
        <taxon>Alphaproteobacteria</taxon>
        <taxon>Hyphomicrobiales</taxon>
        <taxon>Rhizobiaceae</taxon>
        <taxon>Rhizobium/Agrobacterium group</taxon>
        <taxon>Rhizobium</taxon>
    </lineage>
</organism>
<keyword evidence="2 7" id="KW-0808">Transferase</keyword>
<dbReference type="AlphaFoldDB" id="A0A4R3PZG8"/>
<dbReference type="Pfam" id="PF08100">
    <property type="entry name" value="Dimerisation"/>
    <property type="match status" value="1"/>
</dbReference>
<comment type="caution">
    <text evidence="7">The sequence shown here is derived from an EMBL/GenBank/DDBJ whole genome shotgun (WGS) entry which is preliminary data.</text>
</comment>
<feature type="active site" description="Proton acceptor" evidence="4">
    <location>
        <position position="257"/>
    </location>
</feature>
<dbReference type="SUPFAM" id="SSF46785">
    <property type="entry name" value="Winged helix' DNA-binding domain"/>
    <property type="match status" value="1"/>
</dbReference>
<protein>
    <submittedName>
        <fullName evidence="7">Methyltransferase family protein</fullName>
    </submittedName>
</protein>
<dbReference type="InterPro" id="IPR016461">
    <property type="entry name" value="COMT-like"/>
</dbReference>
<reference evidence="7 8" key="1">
    <citation type="submission" date="2019-03" db="EMBL/GenBank/DDBJ databases">
        <title>Genomic Encyclopedia of Type Strains, Phase IV (KMG-V): Genome sequencing to study the core and pangenomes of soil and plant-associated prokaryotes.</title>
        <authorList>
            <person name="Whitman W."/>
        </authorList>
    </citation>
    <scope>NUCLEOTIDE SEQUENCE [LARGE SCALE GENOMIC DNA]</scope>
    <source>
        <strain evidence="7 8">Hc14</strain>
    </source>
</reference>
<dbReference type="InterPro" id="IPR012967">
    <property type="entry name" value="COMT_dimerisation"/>
</dbReference>
<dbReference type="CDD" id="cd02440">
    <property type="entry name" value="AdoMet_MTases"/>
    <property type="match status" value="1"/>
</dbReference>
<keyword evidence="3" id="KW-0949">S-adenosyl-L-methionine</keyword>
<evidence type="ECO:0000259" key="5">
    <source>
        <dbReference type="Pfam" id="PF00891"/>
    </source>
</evidence>
<dbReference type="EMBL" id="SMBH01000012">
    <property type="protein sequence ID" value="TCU13474.1"/>
    <property type="molecule type" value="Genomic_DNA"/>
</dbReference>
<evidence type="ECO:0000259" key="6">
    <source>
        <dbReference type="Pfam" id="PF08100"/>
    </source>
</evidence>
<dbReference type="Gene3D" id="1.10.10.10">
    <property type="entry name" value="Winged helix-like DNA-binding domain superfamily/Winged helix DNA-binding domain"/>
    <property type="match status" value="1"/>
</dbReference>
<dbReference type="GO" id="GO:0008171">
    <property type="term" value="F:O-methyltransferase activity"/>
    <property type="evidence" value="ECO:0007669"/>
    <property type="project" value="InterPro"/>
</dbReference>
<dbReference type="InterPro" id="IPR036388">
    <property type="entry name" value="WH-like_DNA-bd_sf"/>
</dbReference>
<sequence length="348" mass="38332">MSTTTADHMPVAENEACSPEGILQLGLGFWASKTLLSAVELGLFTELASGPLDGEALQKRLGLHRRGARDFLDALVALGMLEREGDIYRNTPATDRYLDRDKPTYVGGMLAVAATRIYANWASLTEALRTGKPQNGTEDDQDLFDMLYSNPDNLVMFAQAMTGGSLQAAEALARRFPWTDYRTFIDIGTAEGRVPVEIASAHPHLTGGGYDLPPMRPVFEAYVERRGLADRLRFHPGDFLKEPLPPADVLVMGHILHDWNLEVKRTLLAKAHAALPKRGALIVHDQIIDDERRQNAAGLLMSLNMLVNTRGGFDYTRAKGIGWMREAGFTDVRCEHLAGPHSMIVGIK</sequence>